<dbReference type="InterPro" id="IPR000048">
    <property type="entry name" value="IQ_motif_EF-hand-BS"/>
</dbReference>
<dbReference type="Gene3D" id="3.40.850.10">
    <property type="entry name" value="Kinesin motor domain"/>
    <property type="match status" value="1"/>
</dbReference>
<comment type="similarity">
    <text evidence="6">Belongs to the TRAFAC class myosin-kinesin ATPase superfamily. Myosin family.</text>
</comment>
<dbReference type="InterPro" id="IPR027417">
    <property type="entry name" value="P-loop_NTPase"/>
</dbReference>
<dbReference type="PANTHER" id="PTHR13140">
    <property type="entry name" value="MYOSIN"/>
    <property type="match status" value="1"/>
</dbReference>
<evidence type="ECO:0000256" key="3">
    <source>
        <dbReference type="ARBA" id="ARBA00023123"/>
    </source>
</evidence>
<evidence type="ECO:0000259" key="9">
    <source>
        <dbReference type="PROSITE" id="PS51456"/>
    </source>
</evidence>
<reference evidence="10 11" key="1">
    <citation type="submission" date="2024-06" db="EMBL/GenBank/DDBJ databases">
        <authorList>
            <person name="Kraege A."/>
            <person name="Thomma B."/>
        </authorList>
    </citation>
    <scope>NUCLEOTIDE SEQUENCE [LARGE SCALE GENOMIC DNA]</scope>
</reference>
<feature type="region of interest" description="Actin-binding" evidence="6">
    <location>
        <begin position="652"/>
        <end position="674"/>
    </location>
</feature>
<evidence type="ECO:0000256" key="6">
    <source>
        <dbReference type="PROSITE-ProRule" id="PRU00782"/>
    </source>
</evidence>
<keyword evidence="4 6" id="KW-0505">Motor protein</keyword>
<feature type="domain" description="Myosin motor" evidence="9">
    <location>
        <begin position="98"/>
        <end position="774"/>
    </location>
</feature>
<dbReference type="PRINTS" id="PR00193">
    <property type="entry name" value="MYOSINHEAVY"/>
</dbReference>
<dbReference type="PROSITE" id="PS50096">
    <property type="entry name" value="IQ"/>
    <property type="match status" value="2"/>
</dbReference>
<sequence>MAGRNRQLKTPNGKIGAWISKSPAKSQAVWKQDTLEGLDKGSRVWYKAGVNSWVLGTLQALHVGLWTVALDSEAGEGTGQVISCKPELLVPANPVILDGVPDLTGLTYLNEPSILHGLNLRYAEDLIYTHAGPVLIAINPFKQVPLYTAEIVEKYVNRGTPRDGSEPPEPHVFLTADSAYKAMARNNTSQSLVITGESGSGKTETTKIAMQYLAGLAGGTGVEDAVLATNPLLEAFGNAKTLRNNNSSRFGKLIEIYFDRGHHICGALIQTYLLEKSRVVHQLPGERNYHIFYQLVKSLSREAAEELHIPTDALRRFRYLRRSGCTSIAGTDDVADFHLVQHAMDAVNIDKKAQNQVWVLLSAILWLGNIEFDPAGDDSVTVRRDEALANAAELLNLDEDELATALTERMLTAGGETVRRPLRLDAAEDSRDALAKAVYAALFRWLVTRVNAFLAVGKKISGTSLSILDIYGFECFMENSFEQLCINYANERLQQQFNRHLFKVEQETYEAEGINWAHVDFEDNQVCVDLLEARPPKGTGILSLLDEECLFPRSTDTTFGEKLRQQLKTHECFGYDPRIPSLDFTVRHYAGDVLYSCDRFLDKNRDSLSPDLVILLERGGSPLVQQLAEDLAHEQTNRAASSTVGARFREQLRDLIGRLDKTELHFVRCIKPNNEQAQEDYDAALVLHQLRCCGITEVARIARAGYPTRYAHQQFAQRYSSLLGNRIPRRGEPVLETCKQLLNKFGVKPEQYQIGRTKLFFRAGVLGQLEDAATRINKAVLTIQSYRRMLPVRRQFLQTRRAAVRLQAGERGRQARKDFKELKRRHRAAIKIQAAVRGHHHRMAYLHVMAAVLTIQIALRRWQVNRRVFARTAERRSREARTAAAAQAEAERDAAERAAIEEKQRHERASFAAIKDDFGVDQEDVYEVVAAWNEHSEDVEAYVALQEESGLDAHGLKEAVRQWREQKADHAQYEALRRDTGMDAEGMRKVLTSWQTHGAKLEAVRAEFQTDPQNIRDVLRVWQLHGDRINSFLENDGVEANGGSGRLPSPSSRALNGDAEAGVKTPQKTAWRSNTIAEEPEDDESDADAQGNRPHALSASACQQLALWEEYADEVEEQMRVLLADNALLQAALADVRSSLSHERPNSAGASGRRDEPWELSASRPPMGEAHAPNGAAPAGSPSPTSRDFIDKHIKPMSEDLEKKRALFMDDASFISEVREGRALAPGMDPEAELKTLRLRFDNFRRDFKARLENTADNLKRVEKEERKASRRSGPLRLSASGDSRTVSETSEHFPASNSMSFSGEPDGASKPALANMLSRLSFRRPHAG</sequence>
<dbReference type="SMART" id="SM00242">
    <property type="entry name" value="MYSc"/>
    <property type="match status" value="1"/>
</dbReference>
<evidence type="ECO:0000313" key="11">
    <source>
        <dbReference type="Proteomes" id="UP001497392"/>
    </source>
</evidence>
<dbReference type="SUPFAM" id="SSF52540">
    <property type="entry name" value="P-loop containing nucleoside triphosphate hydrolases"/>
    <property type="match status" value="1"/>
</dbReference>
<dbReference type="Gene3D" id="1.20.120.720">
    <property type="entry name" value="Myosin VI head, motor domain, U50 subdomain"/>
    <property type="match status" value="1"/>
</dbReference>
<feature type="region of interest" description="Disordered" evidence="8">
    <location>
        <begin position="1137"/>
        <end position="1190"/>
    </location>
</feature>
<feature type="compositionally biased region" description="Low complexity" evidence="8">
    <location>
        <begin position="1172"/>
        <end position="1184"/>
    </location>
</feature>
<evidence type="ECO:0000313" key="10">
    <source>
        <dbReference type="EMBL" id="CAL5227411.1"/>
    </source>
</evidence>
<evidence type="ECO:0000256" key="5">
    <source>
        <dbReference type="ARBA" id="ARBA00023203"/>
    </source>
</evidence>
<evidence type="ECO:0000256" key="2">
    <source>
        <dbReference type="ARBA" id="ARBA00022840"/>
    </source>
</evidence>
<feature type="compositionally biased region" description="Polar residues" evidence="8">
    <location>
        <begin position="1066"/>
        <end position="1076"/>
    </location>
</feature>
<comment type="caution">
    <text evidence="10">The sequence shown here is derived from an EMBL/GenBank/DDBJ whole genome shotgun (WGS) entry which is preliminary data.</text>
</comment>
<dbReference type="Gene3D" id="6.20.240.20">
    <property type="match status" value="1"/>
</dbReference>
<gene>
    <name evidence="10" type="primary">g10370</name>
    <name evidence="10" type="ORF">VP750_LOCUS9317</name>
</gene>
<feature type="coiled-coil region" evidence="7">
    <location>
        <begin position="878"/>
        <end position="905"/>
    </location>
</feature>
<dbReference type="EMBL" id="CAXHTA020000017">
    <property type="protein sequence ID" value="CAL5227411.1"/>
    <property type="molecule type" value="Genomic_DNA"/>
</dbReference>
<dbReference type="PROSITE" id="PS51456">
    <property type="entry name" value="MYOSIN_MOTOR"/>
    <property type="match status" value="1"/>
</dbReference>
<keyword evidence="3 6" id="KW-0518">Myosin</keyword>
<dbReference type="SMART" id="SM00015">
    <property type="entry name" value="IQ"/>
    <property type="match status" value="3"/>
</dbReference>
<accession>A0ABP1G9H1</accession>
<feature type="region of interest" description="Disordered" evidence="8">
    <location>
        <begin position="1034"/>
        <end position="1096"/>
    </location>
</feature>
<dbReference type="Gene3D" id="1.10.10.820">
    <property type="match status" value="1"/>
</dbReference>
<name>A0ABP1G9H1_9CHLO</name>
<keyword evidence="2 6" id="KW-0067">ATP-binding</keyword>
<dbReference type="Gene3D" id="1.20.5.190">
    <property type="match status" value="2"/>
</dbReference>
<dbReference type="PANTHER" id="PTHR13140:SF706">
    <property type="entry name" value="DILUTE CLASS UNCONVENTIONAL MYOSIN, ISOFORM C"/>
    <property type="match status" value="1"/>
</dbReference>
<dbReference type="InterPro" id="IPR036961">
    <property type="entry name" value="Kinesin_motor_dom_sf"/>
</dbReference>
<evidence type="ECO:0000256" key="8">
    <source>
        <dbReference type="SAM" id="MobiDB-lite"/>
    </source>
</evidence>
<dbReference type="Pfam" id="PF00063">
    <property type="entry name" value="Myosin_head"/>
    <property type="match status" value="1"/>
</dbReference>
<keyword evidence="7" id="KW-0175">Coiled coil</keyword>
<evidence type="ECO:0000256" key="4">
    <source>
        <dbReference type="ARBA" id="ARBA00023175"/>
    </source>
</evidence>
<feature type="binding site" evidence="6">
    <location>
        <begin position="196"/>
        <end position="203"/>
    </location>
    <ligand>
        <name>ATP</name>
        <dbReference type="ChEBI" id="CHEBI:30616"/>
    </ligand>
</feature>
<feature type="region of interest" description="Disordered" evidence="8">
    <location>
        <begin position="1262"/>
        <end position="1329"/>
    </location>
</feature>
<keyword evidence="5 6" id="KW-0009">Actin-binding</keyword>
<dbReference type="Gene3D" id="1.20.58.530">
    <property type="match status" value="1"/>
</dbReference>
<keyword evidence="11" id="KW-1185">Reference proteome</keyword>
<dbReference type="InterPro" id="IPR001609">
    <property type="entry name" value="Myosin_head_motor_dom-like"/>
</dbReference>
<evidence type="ECO:0000256" key="1">
    <source>
        <dbReference type="ARBA" id="ARBA00022741"/>
    </source>
</evidence>
<dbReference type="Proteomes" id="UP001497392">
    <property type="component" value="Unassembled WGS sequence"/>
</dbReference>
<evidence type="ECO:0000256" key="7">
    <source>
        <dbReference type="SAM" id="Coils"/>
    </source>
</evidence>
<protein>
    <submittedName>
        <fullName evidence="10">G10370 protein</fullName>
    </submittedName>
</protein>
<proteinExistence type="inferred from homology"/>
<keyword evidence="1 6" id="KW-0547">Nucleotide-binding</keyword>
<feature type="compositionally biased region" description="Acidic residues" evidence="8">
    <location>
        <begin position="1078"/>
        <end position="1087"/>
    </location>
</feature>
<dbReference type="CDD" id="cd23767">
    <property type="entry name" value="IQCD"/>
    <property type="match status" value="1"/>
</dbReference>
<organism evidence="10 11">
    <name type="scientific">Coccomyxa viridis</name>
    <dbReference type="NCBI Taxonomy" id="1274662"/>
    <lineage>
        <taxon>Eukaryota</taxon>
        <taxon>Viridiplantae</taxon>
        <taxon>Chlorophyta</taxon>
        <taxon>core chlorophytes</taxon>
        <taxon>Trebouxiophyceae</taxon>
        <taxon>Trebouxiophyceae incertae sedis</taxon>
        <taxon>Coccomyxaceae</taxon>
        <taxon>Coccomyxa</taxon>
    </lineage>
</organism>